<dbReference type="InterPro" id="IPR044878">
    <property type="entry name" value="UbiA_sf"/>
</dbReference>
<dbReference type="NCBIfam" id="TIGR01474">
    <property type="entry name" value="ubiA_proteo"/>
    <property type="match status" value="1"/>
</dbReference>
<dbReference type="PROSITE" id="PS00943">
    <property type="entry name" value="UBIA"/>
    <property type="match status" value="1"/>
</dbReference>
<evidence type="ECO:0000256" key="2">
    <source>
        <dbReference type="ARBA" id="ARBA00004141"/>
    </source>
</evidence>
<evidence type="ECO:0000256" key="1">
    <source>
        <dbReference type="ARBA" id="ARBA00001946"/>
    </source>
</evidence>
<dbReference type="GO" id="GO:0006744">
    <property type="term" value="P:ubiquinone biosynthetic process"/>
    <property type="evidence" value="ECO:0007669"/>
    <property type="project" value="UniProtKB-UniRule"/>
</dbReference>
<evidence type="ECO:0000313" key="10">
    <source>
        <dbReference type="Proteomes" id="UP001217754"/>
    </source>
</evidence>
<dbReference type="HAMAP" id="MF_01635">
    <property type="entry name" value="UbiA"/>
    <property type="match status" value="1"/>
</dbReference>
<keyword evidence="4 8" id="KW-0808">Transferase</keyword>
<dbReference type="EMBL" id="CP119958">
    <property type="protein sequence ID" value="WFD37257.1"/>
    <property type="molecule type" value="Genomic_DNA"/>
</dbReference>
<proteinExistence type="inferred from homology"/>
<organism evidence="9 10">
    <name type="scientific">Malassezia japonica</name>
    <dbReference type="NCBI Taxonomy" id="223818"/>
    <lineage>
        <taxon>Eukaryota</taxon>
        <taxon>Fungi</taxon>
        <taxon>Dikarya</taxon>
        <taxon>Basidiomycota</taxon>
        <taxon>Ustilaginomycotina</taxon>
        <taxon>Malasseziomycetes</taxon>
        <taxon>Malasseziales</taxon>
        <taxon>Malasseziaceae</taxon>
        <taxon>Malassezia</taxon>
    </lineage>
</organism>
<dbReference type="PANTHER" id="PTHR11048">
    <property type="entry name" value="PRENYLTRANSFERASES"/>
    <property type="match status" value="1"/>
</dbReference>
<keyword evidence="8" id="KW-0999">Mitochondrion inner membrane</keyword>
<keyword evidence="7 8" id="KW-0472">Membrane</keyword>
<evidence type="ECO:0000256" key="5">
    <source>
        <dbReference type="ARBA" id="ARBA00022692"/>
    </source>
</evidence>
<dbReference type="AlphaFoldDB" id="A0AAF0J826"/>
<dbReference type="Pfam" id="PF01040">
    <property type="entry name" value="UbiA"/>
    <property type="match status" value="1"/>
</dbReference>
<keyword evidence="8" id="KW-0414">Isoprene biosynthesis</keyword>
<dbReference type="InterPro" id="IPR030470">
    <property type="entry name" value="UbiA_prenylTrfase_CS"/>
</dbReference>
<dbReference type="PANTHER" id="PTHR11048:SF28">
    <property type="entry name" value="4-HYDROXYBENZOATE POLYPRENYLTRANSFERASE, MITOCHONDRIAL"/>
    <property type="match status" value="1"/>
</dbReference>
<dbReference type="InterPro" id="IPR006370">
    <property type="entry name" value="HB_polyprenyltransferase-like"/>
</dbReference>
<dbReference type="RefSeq" id="XP_060120154.1">
    <property type="nucleotide sequence ID" value="XM_060264171.1"/>
</dbReference>
<keyword evidence="8" id="KW-0496">Mitochondrion</keyword>
<keyword evidence="10" id="KW-1185">Reference proteome</keyword>
<dbReference type="Proteomes" id="UP001217754">
    <property type="component" value="Chromosome 1"/>
</dbReference>
<keyword evidence="5 8" id="KW-0812">Transmembrane</keyword>
<comment type="pathway">
    <text evidence="8">Cofactor biosynthesis; ubiquinone biosynthesis.</text>
</comment>
<evidence type="ECO:0000313" key="9">
    <source>
        <dbReference type="EMBL" id="WFD37257.1"/>
    </source>
</evidence>
<dbReference type="GeneID" id="85223848"/>
<dbReference type="CDD" id="cd13959">
    <property type="entry name" value="PT_UbiA_COQ2"/>
    <property type="match status" value="1"/>
</dbReference>
<feature type="transmembrane region" description="Helical" evidence="8">
    <location>
        <begin position="279"/>
        <end position="300"/>
    </location>
</feature>
<dbReference type="GO" id="GO:0008299">
    <property type="term" value="P:isoprenoid biosynthetic process"/>
    <property type="evidence" value="ECO:0007669"/>
    <property type="project" value="UniProtKB-UniRule"/>
</dbReference>
<gene>
    <name evidence="9" type="primary">COQ2</name>
    <name evidence="9" type="ORF">MJAP1_000199</name>
</gene>
<dbReference type="InterPro" id="IPR039653">
    <property type="entry name" value="Prenyltransferase"/>
</dbReference>
<comment type="subcellular location">
    <subcellularLocation>
        <location evidence="2">Membrane</location>
        <topology evidence="2">Multi-pass membrane protein</topology>
    </subcellularLocation>
    <subcellularLocation>
        <location evidence="8">Mitochondrion inner membrane</location>
        <topology evidence="8">Multi-pass membrane protein</topology>
        <orientation evidence="8">Matrix side</orientation>
    </subcellularLocation>
</comment>
<dbReference type="InterPro" id="IPR000537">
    <property type="entry name" value="UbiA_prenyltransferase"/>
</dbReference>
<comment type="cofactor">
    <cofactor evidence="1 8">
        <name>Mg(2+)</name>
        <dbReference type="ChEBI" id="CHEBI:18420"/>
    </cofactor>
</comment>
<evidence type="ECO:0000256" key="6">
    <source>
        <dbReference type="ARBA" id="ARBA00022989"/>
    </source>
</evidence>
<dbReference type="FunFam" id="1.10.357.140:FF:000003">
    <property type="entry name" value="4-hydroxybenzoate polyprenyltransferase, mitochondrial"/>
    <property type="match status" value="1"/>
</dbReference>
<sequence length="402" mass="43892">MASYTPFLRSAHACTVRATPLYCNMTRPSQATMQPLSLAARCLATSRRVFDKNAPTSASAAEPKVPEPKKFSIKPFMELARVDRPIGSWLLFLPCTWSMTLASHFTGAPVSVWLTNLALFGAGSWIMRGAGCTINDMWDAKIDAKVERTKSRPIASGAITHTQATMFLSLQLAAGLAVLVNLNTYSIILGSAALIPVIIYPSMKRLTNWPQIGMGLAFTWGSMLGWSAIAGSCYWPAVLPLYASTTVWGIAYDTIYAHQDKVDDAKTGVGSTALFFGDYWTKPALVAFSVTWMLLLAYAVNTESPIFPSFTDEEGNDLTWQQWIDLTLATGHPFFAASWLATVAHVAWQIRTVQLNNRADCFAKFCSNRTVGLIIFAGLAADYLYQLAQAPPQSRVASTAQA</sequence>
<reference evidence="9" key="1">
    <citation type="submission" date="2023-03" db="EMBL/GenBank/DDBJ databases">
        <title>Mating type loci evolution in Malassezia.</title>
        <authorList>
            <person name="Coelho M.A."/>
        </authorList>
    </citation>
    <scope>NUCLEOTIDE SEQUENCE</scope>
    <source>
        <strain evidence="9">CBS 9431</strain>
    </source>
</reference>
<comment type="similarity">
    <text evidence="3 8">Belongs to the UbiA prenyltransferase family.</text>
</comment>
<keyword evidence="8" id="KW-0831">Ubiquinone biosynthesis</keyword>
<dbReference type="EC" id="2.5.1.39" evidence="8"/>
<comment type="catalytic activity">
    <reaction evidence="8">
        <text>an all-trans-polyprenyl diphosphate + 4-hydroxybenzoate = a 4-hydroxy-3-(all-trans-polyprenyl)benzoate + diphosphate</text>
        <dbReference type="Rhea" id="RHEA:44504"/>
        <dbReference type="Rhea" id="RHEA-COMP:9514"/>
        <dbReference type="Rhea" id="RHEA-COMP:9564"/>
        <dbReference type="ChEBI" id="CHEBI:17879"/>
        <dbReference type="ChEBI" id="CHEBI:33019"/>
        <dbReference type="ChEBI" id="CHEBI:58914"/>
        <dbReference type="ChEBI" id="CHEBI:78396"/>
        <dbReference type="EC" id="2.5.1.39"/>
    </reaction>
</comment>
<comment type="function">
    <text evidence="8">Catalyzes the prenylation of para-hydroxybenzoate (PHB) with an all-trans polyprenyl group. Mediates the second step in the final reaction sequence of coenzyme Q (CoQ) biosynthesis, which is the condensation of the polyisoprenoid side chain with PHB, generating the first membrane-bound Q intermediate.</text>
</comment>
<feature type="transmembrane region" description="Helical" evidence="8">
    <location>
        <begin position="215"/>
        <end position="237"/>
    </location>
</feature>
<evidence type="ECO:0000256" key="8">
    <source>
        <dbReference type="HAMAP-Rule" id="MF_03189"/>
    </source>
</evidence>
<keyword evidence="6 8" id="KW-1133">Transmembrane helix</keyword>
<dbReference type="Gene3D" id="1.10.357.140">
    <property type="entry name" value="UbiA prenyltransferase"/>
    <property type="match status" value="1"/>
</dbReference>
<evidence type="ECO:0000256" key="4">
    <source>
        <dbReference type="ARBA" id="ARBA00022679"/>
    </source>
</evidence>
<accession>A0AAF0J826</accession>
<protein>
    <recommendedName>
        <fullName evidence="8">4-hydroxybenzoate polyprenyltransferase, mitochondrial</fullName>
        <shortName evidence="8">4-HB polyprenyltransferase</shortName>
        <ecNumber evidence="8">2.5.1.39</ecNumber>
    </recommendedName>
    <alternativeName>
        <fullName evidence="8">Para-hydroxybenzoate--polyprenyltransferase</fullName>
        <shortName evidence="8">PHB:PPT</shortName>
        <shortName evidence="8">PHB:polyprenyltransferase</shortName>
    </alternativeName>
</protein>
<evidence type="ECO:0000256" key="3">
    <source>
        <dbReference type="ARBA" id="ARBA00005985"/>
    </source>
</evidence>
<dbReference type="GO" id="GO:0005743">
    <property type="term" value="C:mitochondrial inner membrane"/>
    <property type="evidence" value="ECO:0007669"/>
    <property type="project" value="UniProtKB-SubCell"/>
</dbReference>
<name>A0AAF0J826_9BASI</name>
<dbReference type="GO" id="GO:0008412">
    <property type="term" value="F:4-hydroxybenzoate polyprenyltransferase activity"/>
    <property type="evidence" value="ECO:0007669"/>
    <property type="project" value="UniProtKB-EC"/>
</dbReference>
<evidence type="ECO:0000256" key="7">
    <source>
        <dbReference type="ARBA" id="ARBA00023136"/>
    </source>
</evidence>